<evidence type="ECO:0000256" key="1">
    <source>
        <dbReference type="SAM" id="MobiDB-lite"/>
    </source>
</evidence>
<sequence length="112" mass="11916">MSEKENKGKSKAVALAMVVSMVLANPLFETGCEKKPPKVVVDEEEMQKQEQQNSGSPIIMSGGGGFHTPFIFHSYSINNSNESISNGGWKSWTASTGSKSGYSGVHLSSSSS</sequence>
<organism evidence="2 3">
    <name type="scientific">Clostridium rhizosphaerae</name>
    <dbReference type="NCBI Taxonomy" id="2803861"/>
    <lineage>
        <taxon>Bacteria</taxon>
        <taxon>Bacillati</taxon>
        <taxon>Bacillota</taxon>
        <taxon>Clostridia</taxon>
        <taxon>Eubacteriales</taxon>
        <taxon>Clostridiaceae</taxon>
        <taxon>Clostridium</taxon>
    </lineage>
</organism>
<protein>
    <submittedName>
        <fullName evidence="2">Uncharacterized protein</fullName>
    </submittedName>
</protein>
<reference evidence="2 3" key="1">
    <citation type="submission" date="2021-01" db="EMBL/GenBank/DDBJ databases">
        <title>Genome public.</title>
        <authorList>
            <person name="Liu C."/>
            <person name="Sun Q."/>
        </authorList>
    </citation>
    <scope>NUCLEOTIDE SEQUENCE [LARGE SCALE GENOMIC DNA]</scope>
    <source>
        <strain evidence="2 3">YIM B02515</strain>
    </source>
</reference>
<dbReference type="EMBL" id="JAESWC010000001">
    <property type="protein sequence ID" value="MBL4934630.1"/>
    <property type="molecule type" value="Genomic_DNA"/>
</dbReference>
<feature type="region of interest" description="Disordered" evidence="1">
    <location>
        <begin position="41"/>
        <end position="60"/>
    </location>
</feature>
<dbReference type="Proteomes" id="UP000632377">
    <property type="component" value="Unassembled WGS sequence"/>
</dbReference>
<evidence type="ECO:0000313" key="3">
    <source>
        <dbReference type="Proteomes" id="UP000632377"/>
    </source>
</evidence>
<feature type="compositionally biased region" description="Low complexity" evidence="1">
    <location>
        <begin position="98"/>
        <end position="112"/>
    </location>
</feature>
<dbReference type="RefSeq" id="WP_202747258.1">
    <property type="nucleotide sequence ID" value="NZ_JAESWC010000001.1"/>
</dbReference>
<accession>A0ABS1T5N0</accession>
<keyword evidence="3" id="KW-1185">Reference proteome</keyword>
<evidence type="ECO:0000313" key="2">
    <source>
        <dbReference type="EMBL" id="MBL4934630.1"/>
    </source>
</evidence>
<comment type="caution">
    <text evidence="2">The sequence shown here is derived from an EMBL/GenBank/DDBJ whole genome shotgun (WGS) entry which is preliminary data.</text>
</comment>
<gene>
    <name evidence="2" type="ORF">JK636_02535</name>
</gene>
<name>A0ABS1T5N0_9CLOT</name>
<feature type="region of interest" description="Disordered" evidence="1">
    <location>
        <begin position="86"/>
        <end position="112"/>
    </location>
</feature>
<proteinExistence type="predicted"/>